<dbReference type="AlphaFoldDB" id="A0A179SAT4"/>
<dbReference type="EMBL" id="LWHQ01000021">
    <property type="protein sequence ID" value="OAS24891.1"/>
    <property type="molecule type" value="Genomic_DNA"/>
</dbReference>
<proteinExistence type="predicted"/>
<name>A0A179SAT4_9HYPH</name>
<comment type="caution">
    <text evidence="1">The sequence shown here is derived from an EMBL/GenBank/DDBJ whole genome shotgun (WGS) entry which is preliminary data.</text>
</comment>
<accession>A0A179SAT4</accession>
<protein>
    <submittedName>
        <fullName evidence="1">Uncharacterized protein</fullName>
    </submittedName>
</protein>
<organism evidence="1 2">
    <name type="scientific">Methylobacterium platani</name>
    <dbReference type="NCBI Taxonomy" id="427683"/>
    <lineage>
        <taxon>Bacteria</taxon>
        <taxon>Pseudomonadati</taxon>
        <taxon>Pseudomonadota</taxon>
        <taxon>Alphaproteobacteria</taxon>
        <taxon>Hyphomicrobiales</taxon>
        <taxon>Methylobacteriaceae</taxon>
        <taxon>Methylobacterium</taxon>
    </lineage>
</organism>
<gene>
    <name evidence="1" type="ORF">A5481_12425</name>
</gene>
<reference evidence="1 2" key="1">
    <citation type="submission" date="2016-04" db="EMBL/GenBank/DDBJ databases">
        <authorList>
            <person name="Evans L.H."/>
            <person name="Alamgir A."/>
            <person name="Owens N."/>
            <person name="Weber N.D."/>
            <person name="Virtaneva K."/>
            <person name="Barbian K."/>
            <person name="Babar A."/>
            <person name="Rosenke K."/>
        </authorList>
    </citation>
    <scope>NUCLEOTIDE SEQUENCE [LARGE SCALE GENOMIC DNA]</scope>
    <source>
        <strain evidence="1 2">PMB02</strain>
    </source>
</reference>
<evidence type="ECO:0000313" key="2">
    <source>
        <dbReference type="Proteomes" id="UP000078316"/>
    </source>
</evidence>
<dbReference type="RefSeq" id="WP_048434708.1">
    <property type="nucleotide sequence ID" value="NZ_LWHQ01000021.1"/>
</dbReference>
<sequence length="79" mass="8679">MADVARVRAATERAITAMQAHRDAGPSILAETAPLYFPSRPAAPVPEYLQPDYVPREKARLIAMADQHGLGDRVRERAP</sequence>
<dbReference type="Proteomes" id="UP000078316">
    <property type="component" value="Unassembled WGS sequence"/>
</dbReference>
<evidence type="ECO:0000313" key="1">
    <source>
        <dbReference type="EMBL" id="OAS24891.1"/>
    </source>
</evidence>
<dbReference type="STRING" id="427683.A5481_12425"/>